<proteinExistence type="predicted"/>
<evidence type="ECO:0000256" key="3">
    <source>
        <dbReference type="SAM" id="SignalP"/>
    </source>
</evidence>
<name>A0AAE1CLS3_9GAST</name>
<feature type="signal peptide" evidence="3">
    <location>
        <begin position="1"/>
        <end position="27"/>
    </location>
</feature>
<keyword evidence="5" id="KW-1185">Reference proteome</keyword>
<evidence type="ECO:0000256" key="1">
    <source>
        <dbReference type="SAM" id="MobiDB-lite"/>
    </source>
</evidence>
<keyword evidence="2" id="KW-0472">Membrane</keyword>
<feature type="compositionally biased region" description="Basic and acidic residues" evidence="1">
    <location>
        <begin position="116"/>
        <end position="135"/>
    </location>
</feature>
<evidence type="ECO:0000313" key="5">
    <source>
        <dbReference type="Proteomes" id="UP001283361"/>
    </source>
</evidence>
<keyword evidence="2" id="KW-1133">Transmembrane helix</keyword>
<keyword evidence="3" id="KW-0732">Signal</keyword>
<dbReference type="EMBL" id="JAWDGP010007620">
    <property type="protein sequence ID" value="KAK3711254.1"/>
    <property type="molecule type" value="Genomic_DNA"/>
</dbReference>
<evidence type="ECO:0000313" key="4">
    <source>
        <dbReference type="EMBL" id="KAK3711254.1"/>
    </source>
</evidence>
<organism evidence="4 5">
    <name type="scientific">Elysia crispata</name>
    <name type="common">lettuce slug</name>
    <dbReference type="NCBI Taxonomy" id="231223"/>
    <lineage>
        <taxon>Eukaryota</taxon>
        <taxon>Metazoa</taxon>
        <taxon>Spiralia</taxon>
        <taxon>Lophotrochozoa</taxon>
        <taxon>Mollusca</taxon>
        <taxon>Gastropoda</taxon>
        <taxon>Heterobranchia</taxon>
        <taxon>Euthyneura</taxon>
        <taxon>Panpulmonata</taxon>
        <taxon>Sacoglossa</taxon>
        <taxon>Placobranchoidea</taxon>
        <taxon>Plakobranchidae</taxon>
        <taxon>Elysia</taxon>
    </lineage>
</organism>
<accession>A0AAE1CLS3</accession>
<gene>
    <name evidence="4" type="ORF">RRG08_018735</name>
</gene>
<dbReference type="AlphaFoldDB" id="A0AAE1CLS3"/>
<evidence type="ECO:0000256" key="2">
    <source>
        <dbReference type="SAM" id="Phobius"/>
    </source>
</evidence>
<comment type="caution">
    <text evidence="4">The sequence shown here is derived from an EMBL/GenBank/DDBJ whole genome shotgun (WGS) entry which is preliminary data.</text>
</comment>
<keyword evidence="2" id="KW-0812">Transmembrane</keyword>
<feature type="transmembrane region" description="Helical" evidence="2">
    <location>
        <begin position="56"/>
        <end position="79"/>
    </location>
</feature>
<feature type="chain" id="PRO_5042255816" evidence="3">
    <location>
        <begin position="28"/>
        <end position="135"/>
    </location>
</feature>
<dbReference type="Proteomes" id="UP001283361">
    <property type="component" value="Unassembled WGS sequence"/>
</dbReference>
<reference evidence="4" key="1">
    <citation type="journal article" date="2023" name="G3 (Bethesda)">
        <title>A reference genome for the long-term kleptoplast-retaining sea slug Elysia crispata morphotype clarki.</title>
        <authorList>
            <person name="Eastman K.E."/>
            <person name="Pendleton A.L."/>
            <person name="Shaikh M.A."/>
            <person name="Suttiyut T."/>
            <person name="Ogas R."/>
            <person name="Tomko P."/>
            <person name="Gavelis G."/>
            <person name="Widhalm J.R."/>
            <person name="Wisecaver J.H."/>
        </authorList>
    </citation>
    <scope>NUCLEOTIDE SEQUENCE</scope>
    <source>
        <strain evidence="4">ECLA1</strain>
    </source>
</reference>
<sequence>MSTLKAVISQLFPAVLLQTLLLMLVHAQEATVTVEQPTNSPNATNTDDSDDSSNTAAVVIAIVVTVLVLVAIVVVIFFIKNRRQSQMLEKEKKMHIQMSSARNAGVYQDLTVSVPAEEKPPASPEHEKLNTAEEA</sequence>
<protein>
    <submittedName>
        <fullName evidence="4">Uncharacterized protein</fullName>
    </submittedName>
</protein>
<feature type="region of interest" description="Disordered" evidence="1">
    <location>
        <begin position="113"/>
        <end position="135"/>
    </location>
</feature>